<feature type="region of interest" description="Disordered" evidence="7">
    <location>
        <begin position="102"/>
        <end position="125"/>
    </location>
</feature>
<reference evidence="8 9" key="1">
    <citation type="journal article" date="2010" name="DNA Res.">
        <title>Bacterial lifestyle in a deep-sea hydrothermal vent chimney revealed by the genome sequence of the thermophilic bacterium Deferribacter desulfuricans SSM1.</title>
        <authorList>
            <person name="Takaki Y."/>
            <person name="Shimamura S."/>
            <person name="Nakagawa S."/>
            <person name="Fukuhara Y."/>
            <person name="Horikawa H."/>
            <person name="Ankai A."/>
            <person name="Harada T."/>
            <person name="Hosoyama A."/>
            <person name="Oguchi A."/>
            <person name="Fukui S."/>
            <person name="Fujita N."/>
            <person name="Takami H."/>
            <person name="Takai K."/>
        </authorList>
    </citation>
    <scope>NUCLEOTIDE SEQUENCE [LARGE SCALE GENOMIC DNA]</scope>
    <source>
        <strain evidence="9">DSM 14783 / JCM 11476 / NBRC 101012 / SSM1</strain>
    </source>
</reference>
<dbReference type="KEGG" id="ddf:DEFDS_1987"/>
<dbReference type="NCBIfam" id="TIGR00166">
    <property type="entry name" value="S6"/>
    <property type="match status" value="1"/>
</dbReference>
<keyword evidence="6" id="KW-0694">RNA-binding</keyword>
<dbReference type="GO" id="GO:1990904">
    <property type="term" value="C:ribonucleoprotein complex"/>
    <property type="evidence" value="ECO:0007669"/>
    <property type="project" value="UniProtKB-KW"/>
</dbReference>
<dbReference type="eggNOG" id="COG0360">
    <property type="taxonomic scope" value="Bacteria"/>
</dbReference>
<evidence type="ECO:0000256" key="3">
    <source>
        <dbReference type="ARBA" id="ARBA00023274"/>
    </source>
</evidence>
<keyword evidence="2 6" id="KW-0689">Ribosomal protein</keyword>
<dbReference type="RefSeq" id="WP_013008683.1">
    <property type="nucleotide sequence ID" value="NC_013939.1"/>
</dbReference>
<dbReference type="AlphaFoldDB" id="D3P9P8"/>
<dbReference type="PANTHER" id="PTHR21011:SF1">
    <property type="entry name" value="SMALL RIBOSOMAL SUBUNIT PROTEIN BS6M"/>
    <property type="match status" value="1"/>
</dbReference>
<evidence type="ECO:0000256" key="5">
    <source>
        <dbReference type="ARBA" id="ARBA00035294"/>
    </source>
</evidence>
<dbReference type="GO" id="GO:0005840">
    <property type="term" value="C:ribosome"/>
    <property type="evidence" value="ECO:0007669"/>
    <property type="project" value="UniProtKB-KW"/>
</dbReference>
<dbReference type="OrthoDB" id="9812702at2"/>
<dbReference type="CDD" id="cd00473">
    <property type="entry name" value="bS6"/>
    <property type="match status" value="1"/>
</dbReference>
<comment type="function">
    <text evidence="4 6">Binds together with bS18 to 16S ribosomal RNA.</text>
</comment>
<dbReference type="HOGENOM" id="CLU_113441_4_1_0"/>
<keyword evidence="6" id="KW-0699">rRNA-binding</keyword>
<keyword evidence="3 6" id="KW-0687">Ribonucleoprotein</keyword>
<dbReference type="SUPFAM" id="SSF54995">
    <property type="entry name" value="Ribosomal protein S6"/>
    <property type="match status" value="1"/>
</dbReference>
<feature type="compositionally biased region" description="Basic and acidic residues" evidence="7">
    <location>
        <begin position="104"/>
        <end position="125"/>
    </location>
</feature>
<evidence type="ECO:0000256" key="4">
    <source>
        <dbReference type="ARBA" id="ARBA00035104"/>
    </source>
</evidence>
<accession>D3P9P8</accession>
<dbReference type="InterPro" id="IPR020814">
    <property type="entry name" value="Ribosomal_S6_plastid/chlpt"/>
</dbReference>
<evidence type="ECO:0000256" key="2">
    <source>
        <dbReference type="ARBA" id="ARBA00022980"/>
    </source>
</evidence>
<dbReference type="GO" id="GO:0005737">
    <property type="term" value="C:cytoplasm"/>
    <property type="evidence" value="ECO:0007669"/>
    <property type="project" value="UniProtKB-ARBA"/>
</dbReference>
<dbReference type="Gene3D" id="3.30.70.60">
    <property type="match status" value="1"/>
</dbReference>
<dbReference type="Pfam" id="PF01250">
    <property type="entry name" value="Ribosomal_S6"/>
    <property type="match status" value="1"/>
</dbReference>
<keyword evidence="9" id="KW-1185">Reference proteome</keyword>
<comment type="similarity">
    <text evidence="1 6">Belongs to the bacterial ribosomal protein bS6 family.</text>
</comment>
<dbReference type="GO" id="GO:0003735">
    <property type="term" value="F:structural constituent of ribosome"/>
    <property type="evidence" value="ECO:0007669"/>
    <property type="project" value="InterPro"/>
</dbReference>
<evidence type="ECO:0000256" key="6">
    <source>
        <dbReference type="HAMAP-Rule" id="MF_00360"/>
    </source>
</evidence>
<proteinExistence type="inferred from homology"/>
<dbReference type="InterPro" id="IPR035980">
    <property type="entry name" value="Ribosomal_bS6_sf"/>
</dbReference>
<organism evidence="8 9">
    <name type="scientific">Deferribacter desulfuricans (strain DSM 14783 / JCM 11476 / NBRC 101012 / SSM1)</name>
    <dbReference type="NCBI Taxonomy" id="639282"/>
    <lineage>
        <taxon>Bacteria</taxon>
        <taxon>Pseudomonadati</taxon>
        <taxon>Deferribacterota</taxon>
        <taxon>Deferribacteres</taxon>
        <taxon>Deferribacterales</taxon>
        <taxon>Deferribacteraceae</taxon>
        <taxon>Deferribacter</taxon>
    </lineage>
</organism>
<dbReference type="GO" id="GO:0070181">
    <property type="term" value="F:small ribosomal subunit rRNA binding"/>
    <property type="evidence" value="ECO:0007669"/>
    <property type="project" value="TreeGrafter"/>
</dbReference>
<evidence type="ECO:0000256" key="1">
    <source>
        <dbReference type="ARBA" id="ARBA00009512"/>
    </source>
</evidence>
<name>D3P9P8_DEFDS</name>
<dbReference type="PANTHER" id="PTHR21011">
    <property type="entry name" value="MITOCHONDRIAL 28S RIBOSOMAL PROTEIN S6"/>
    <property type="match status" value="1"/>
</dbReference>
<dbReference type="EMBL" id="AP011529">
    <property type="protein sequence ID" value="BAI81438.1"/>
    <property type="molecule type" value="Genomic_DNA"/>
</dbReference>
<evidence type="ECO:0000256" key="7">
    <source>
        <dbReference type="SAM" id="MobiDB-lite"/>
    </source>
</evidence>
<evidence type="ECO:0000313" key="8">
    <source>
        <dbReference type="EMBL" id="BAI81438.1"/>
    </source>
</evidence>
<dbReference type="STRING" id="639282.DEFDS_1987"/>
<protein>
    <recommendedName>
        <fullName evidence="5 6">Small ribosomal subunit protein bS6</fullName>
    </recommendedName>
</protein>
<dbReference type="InterPro" id="IPR000529">
    <property type="entry name" value="Ribosomal_bS6"/>
</dbReference>
<evidence type="ECO:0000313" key="9">
    <source>
        <dbReference type="Proteomes" id="UP000001520"/>
    </source>
</evidence>
<dbReference type="GO" id="GO:0006412">
    <property type="term" value="P:translation"/>
    <property type="evidence" value="ECO:0007669"/>
    <property type="project" value="UniProtKB-UniRule"/>
</dbReference>
<dbReference type="InterPro" id="IPR014717">
    <property type="entry name" value="Transl_elong_EF1B/ribsomal_bS6"/>
</dbReference>
<dbReference type="Proteomes" id="UP000001520">
    <property type="component" value="Chromosome"/>
</dbReference>
<gene>
    <name evidence="6 8" type="primary">rpsF</name>
    <name evidence="8" type="ordered locus">DEFDS_1987</name>
</gene>
<dbReference type="HAMAP" id="MF_00360">
    <property type="entry name" value="Ribosomal_bS6"/>
    <property type="match status" value="1"/>
</dbReference>
<sequence length="125" mass="15013">MRVYETLFIVKPDLSQEDANKVFEQFKELIVKHNGKILHEEVWGKKTLAYKIQKFSEGYYFLINFEAEADFPKELERRFRLNESVIRFIVIKIDGKKFKLRNQPKKEETTPEEPKETVEEAKNEE</sequence>